<dbReference type="InterPro" id="IPR010720">
    <property type="entry name" value="Alpha-L-AF_C"/>
</dbReference>
<dbReference type="InterPro" id="IPR051563">
    <property type="entry name" value="Glycosyl_Hydrolase_51"/>
</dbReference>
<dbReference type="PANTHER" id="PTHR31776:SF0">
    <property type="entry name" value="ALPHA-L-ARABINOFURANOSIDASE 1"/>
    <property type="match status" value="1"/>
</dbReference>
<organism evidence="3">
    <name type="scientific">termite gut metagenome</name>
    <dbReference type="NCBI Taxonomy" id="433724"/>
    <lineage>
        <taxon>unclassified sequences</taxon>
        <taxon>metagenomes</taxon>
        <taxon>organismal metagenomes</taxon>
    </lineage>
</organism>
<feature type="domain" description="Alpha-L-arabinofuranosidase C-terminal" evidence="2">
    <location>
        <begin position="3"/>
        <end position="329"/>
    </location>
</feature>
<proteinExistence type="predicted"/>
<dbReference type="Gene3D" id="2.60.40.1180">
    <property type="entry name" value="Golgi alpha-mannosidase II"/>
    <property type="match status" value="1"/>
</dbReference>
<sequence>MPPLFENADYISWFPNLIRFNNTTSLGIPSYYVQSVLGKNRGKDVVSSDVETQTLYRDSQGLPGIVSAKGGLQFKDTRINGQEAALSHMLQGHAEKQGDVYTASSDPSRPVLERQGFELHHLRTAFTFGPDPVRTGTFEITAKSGPDNPISIALWCHRPFSVFKIDETAPETFDLPTAHYCLWTVDGAKSSVIDMRRYRTRALAGDIPLKVNLGDFNTYKVVMRTDGFDCYLNGALVQSAKLPSYPAISSVVTTDDRTVFVKIVNMTARENMVELFLDCDVESDYEVDILTGEGPDATNTFENPAAVSAVTKSLTGAGARFTYSALPYSLNILRLIKKQVHMV</sequence>
<dbReference type="SMART" id="SM00813">
    <property type="entry name" value="Alpha-L-AF_C"/>
    <property type="match status" value="1"/>
</dbReference>
<dbReference type="Pfam" id="PF06964">
    <property type="entry name" value="Alpha-L-AF_C"/>
    <property type="match status" value="1"/>
</dbReference>
<reference evidence="3" key="1">
    <citation type="submission" date="2012-10" db="EMBL/GenBank/DDBJ databases">
        <authorList>
            <person name="Sandrine L."/>
        </authorList>
    </citation>
    <scope>NUCLEOTIDE SEQUENCE</scope>
</reference>
<protein>
    <submittedName>
        <fullName evidence="3">Glycoside hydrolase family 51 protein</fullName>
    </submittedName>
</protein>
<dbReference type="AlphaFoldDB" id="S0DDZ1"/>
<dbReference type="SUPFAM" id="SSF51011">
    <property type="entry name" value="Glycosyl hydrolase domain"/>
    <property type="match status" value="1"/>
</dbReference>
<accession>S0DDZ1</accession>
<evidence type="ECO:0000259" key="2">
    <source>
        <dbReference type="SMART" id="SM00813"/>
    </source>
</evidence>
<dbReference type="PANTHER" id="PTHR31776">
    <property type="entry name" value="ALPHA-L-ARABINOFURANOSIDASE 1"/>
    <property type="match status" value="1"/>
</dbReference>
<dbReference type="GO" id="GO:0046373">
    <property type="term" value="P:L-arabinose metabolic process"/>
    <property type="evidence" value="ECO:0007669"/>
    <property type="project" value="InterPro"/>
</dbReference>
<reference evidence="3" key="2">
    <citation type="journal article" date="2013" name="Biotechnol. Biofuels">
        <title>Mining for hemicellulases in the fungus-growing termite Pseudacanthotermes militaris using functional metagenomics.</title>
        <authorList>
            <person name="Bastien G."/>
            <person name="Arnal G."/>
            <person name="Bozonnet S."/>
            <person name="Laguerre S."/>
            <person name="Ferreira F."/>
            <person name="Faure R."/>
            <person name="Henrissat B."/>
            <person name="Lefevre F."/>
            <person name="Robe P."/>
            <person name="Bouchez O."/>
            <person name="Noirot C."/>
            <person name="Dumon C."/>
            <person name="O'Donohue M."/>
        </authorList>
    </citation>
    <scope>NUCLEOTIDE SEQUENCE</scope>
</reference>
<keyword evidence="3" id="KW-0378">Hydrolase</keyword>
<evidence type="ECO:0000256" key="1">
    <source>
        <dbReference type="ARBA" id="ARBA00023180"/>
    </source>
</evidence>
<dbReference type="EMBL" id="HF548279">
    <property type="protein sequence ID" value="CCO21014.1"/>
    <property type="molecule type" value="Genomic_DNA"/>
</dbReference>
<dbReference type="InterPro" id="IPR013780">
    <property type="entry name" value="Glyco_hydro_b"/>
</dbReference>
<dbReference type="GO" id="GO:0046556">
    <property type="term" value="F:alpha-L-arabinofuranosidase activity"/>
    <property type="evidence" value="ECO:0007669"/>
    <property type="project" value="InterPro"/>
</dbReference>
<name>S0DDZ1_9ZZZZ</name>
<evidence type="ECO:0000313" key="3">
    <source>
        <dbReference type="EMBL" id="CCO21014.1"/>
    </source>
</evidence>
<keyword evidence="1" id="KW-0325">Glycoprotein</keyword>
<gene>
    <name evidence="3" type="ORF">BN138_202</name>
</gene>